<dbReference type="EMBL" id="SJPW01000009">
    <property type="protein sequence ID" value="TWU44797.1"/>
    <property type="molecule type" value="Genomic_DNA"/>
</dbReference>
<dbReference type="Proteomes" id="UP000318288">
    <property type="component" value="Unassembled WGS sequence"/>
</dbReference>
<gene>
    <name evidence="2" type="ORF">Poly51_58630</name>
</gene>
<sequence length="53" mass="5865">MNVPHEWINRINNPEYAEVIANMKAALPAAAAPLSPGLAKKKTDRANRKPEKQ</sequence>
<organism evidence="2 3">
    <name type="scientific">Rubripirellula tenax</name>
    <dbReference type="NCBI Taxonomy" id="2528015"/>
    <lineage>
        <taxon>Bacteria</taxon>
        <taxon>Pseudomonadati</taxon>
        <taxon>Planctomycetota</taxon>
        <taxon>Planctomycetia</taxon>
        <taxon>Pirellulales</taxon>
        <taxon>Pirellulaceae</taxon>
        <taxon>Rubripirellula</taxon>
    </lineage>
</organism>
<dbReference type="RefSeq" id="WP_186775866.1">
    <property type="nucleotide sequence ID" value="NZ_SJPW01000009.1"/>
</dbReference>
<protein>
    <submittedName>
        <fullName evidence="2">Uncharacterized protein</fullName>
    </submittedName>
</protein>
<evidence type="ECO:0000313" key="2">
    <source>
        <dbReference type="EMBL" id="TWU44797.1"/>
    </source>
</evidence>
<feature type="compositionally biased region" description="Basic and acidic residues" evidence="1">
    <location>
        <begin position="44"/>
        <end position="53"/>
    </location>
</feature>
<proteinExistence type="predicted"/>
<feature type="region of interest" description="Disordered" evidence="1">
    <location>
        <begin position="31"/>
        <end position="53"/>
    </location>
</feature>
<evidence type="ECO:0000313" key="3">
    <source>
        <dbReference type="Proteomes" id="UP000318288"/>
    </source>
</evidence>
<dbReference type="AlphaFoldDB" id="A0A5C6EA12"/>
<keyword evidence="3" id="KW-1185">Reference proteome</keyword>
<evidence type="ECO:0000256" key="1">
    <source>
        <dbReference type="SAM" id="MobiDB-lite"/>
    </source>
</evidence>
<name>A0A5C6EA12_9BACT</name>
<accession>A0A5C6EA12</accession>
<comment type="caution">
    <text evidence="2">The sequence shown here is derived from an EMBL/GenBank/DDBJ whole genome shotgun (WGS) entry which is preliminary data.</text>
</comment>
<reference evidence="2 3" key="1">
    <citation type="submission" date="2019-02" db="EMBL/GenBank/DDBJ databases">
        <title>Deep-cultivation of Planctomycetes and their phenomic and genomic characterization uncovers novel biology.</title>
        <authorList>
            <person name="Wiegand S."/>
            <person name="Jogler M."/>
            <person name="Boedeker C."/>
            <person name="Pinto D."/>
            <person name="Vollmers J."/>
            <person name="Rivas-Marin E."/>
            <person name="Kohn T."/>
            <person name="Peeters S.H."/>
            <person name="Heuer A."/>
            <person name="Rast P."/>
            <person name="Oberbeckmann S."/>
            <person name="Bunk B."/>
            <person name="Jeske O."/>
            <person name="Meyerdierks A."/>
            <person name="Storesund J.E."/>
            <person name="Kallscheuer N."/>
            <person name="Luecker S."/>
            <person name="Lage O.M."/>
            <person name="Pohl T."/>
            <person name="Merkel B.J."/>
            <person name="Hornburger P."/>
            <person name="Mueller R.-W."/>
            <person name="Bruemmer F."/>
            <person name="Labrenz M."/>
            <person name="Spormann A.M."/>
            <person name="Op Den Camp H."/>
            <person name="Overmann J."/>
            <person name="Amann R."/>
            <person name="Jetten M.S.M."/>
            <person name="Mascher T."/>
            <person name="Medema M.H."/>
            <person name="Devos D.P."/>
            <person name="Kaster A.-K."/>
            <person name="Ovreas L."/>
            <person name="Rohde M."/>
            <person name="Galperin M.Y."/>
            <person name="Jogler C."/>
        </authorList>
    </citation>
    <scope>NUCLEOTIDE SEQUENCE [LARGE SCALE GENOMIC DNA]</scope>
    <source>
        <strain evidence="2 3">Poly51</strain>
    </source>
</reference>